<feature type="domain" description="LysM" evidence="2">
    <location>
        <begin position="29"/>
        <end position="72"/>
    </location>
</feature>
<dbReference type="EMBL" id="JACBNQ010000022">
    <property type="protein sequence ID" value="NYB75463.1"/>
    <property type="molecule type" value="Genomic_DNA"/>
</dbReference>
<dbReference type="RefSeq" id="WP_179239168.1">
    <property type="nucleotide sequence ID" value="NZ_JACBNQ010000022.1"/>
</dbReference>
<dbReference type="SMART" id="SM00257">
    <property type="entry name" value="LysM"/>
    <property type="match status" value="1"/>
</dbReference>
<sequence>MNKKIRSILLSAGLAAGLTFSFTATAEAATYTVVKGDTLYLISQKYNISLSSLRQANNIYTDYIGIGQILNIPVKTSSPIVETEKNELWQNYSADELDLLSRLIMAETESQPYQAKVAVGAVVLNRVESGVFASTITEVINQKFGEYYQFSPVQNGWIKRSANEECIKAAKEALNGVDPTNGALFFYDDSTTNTWILSKPVSVKIGRMIYSY</sequence>
<dbReference type="InterPro" id="IPR018392">
    <property type="entry name" value="LysM"/>
</dbReference>
<organism evidence="3 4">
    <name type="scientific">Sedimentibacter hydroxybenzoicus DSM 7310</name>
    <dbReference type="NCBI Taxonomy" id="1123245"/>
    <lineage>
        <taxon>Bacteria</taxon>
        <taxon>Bacillati</taxon>
        <taxon>Bacillota</taxon>
        <taxon>Tissierellia</taxon>
        <taxon>Sedimentibacter</taxon>
    </lineage>
</organism>
<dbReference type="Gene3D" id="3.10.350.10">
    <property type="entry name" value="LysM domain"/>
    <property type="match status" value="1"/>
</dbReference>
<reference evidence="3" key="1">
    <citation type="submission" date="2020-07" db="EMBL/GenBank/DDBJ databases">
        <title>Genomic analysis of a strain of Sedimentibacter Hydroxybenzoicus DSM7310.</title>
        <authorList>
            <person name="Ma S."/>
        </authorList>
    </citation>
    <scope>NUCLEOTIDE SEQUENCE</scope>
    <source>
        <strain evidence="3">DSM 7310</strain>
    </source>
</reference>
<feature type="chain" id="PRO_5039379574" evidence="1">
    <location>
        <begin position="27"/>
        <end position="212"/>
    </location>
</feature>
<keyword evidence="3" id="KW-0378">Hydrolase</keyword>
<protein>
    <submittedName>
        <fullName evidence="3">Cell wall hydrolase</fullName>
    </submittedName>
</protein>
<dbReference type="InterPro" id="IPR011105">
    <property type="entry name" value="Cell_wall_hydrolase_SleB"/>
</dbReference>
<dbReference type="Pfam" id="PF01476">
    <property type="entry name" value="LysM"/>
    <property type="match status" value="1"/>
</dbReference>
<comment type="caution">
    <text evidence="3">The sequence shown here is derived from an EMBL/GenBank/DDBJ whole genome shotgun (WGS) entry which is preliminary data.</text>
</comment>
<dbReference type="GO" id="GO:0016787">
    <property type="term" value="F:hydrolase activity"/>
    <property type="evidence" value="ECO:0007669"/>
    <property type="project" value="UniProtKB-KW"/>
</dbReference>
<keyword evidence="4" id="KW-1185">Reference proteome</keyword>
<keyword evidence="1" id="KW-0732">Signal</keyword>
<dbReference type="Proteomes" id="UP000611629">
    <property type="component" value="Unassembled WGS sequence"/>
</dbReference>
<evidence type="ECO:0000313" key="4">
    <source>
        <dbReference type="Proteomes" id="UP000611629"/>
    </source>
</evidence>
<dbReference type="AlphaFoldDB" id="A0A974BM22"/>
<dbReference type="Gene3D" id="6.20.240.60">
    <property type="match status" value="1"/>
</dbReference>
<dbReference type="SUPFAM" id="SSF54106">
    <property type="entry name" value="LysM domain"/>
    <property type="match status" value="1"/>
</dbReference>
<dbReference type="InterPro" id="IPR036779">
    <property type="entry name" value="LysM_dom_sf"/>
</dbReference>
<proteinExistence type="predicted"/>
<accession>A0A974BM22</accession>
<name>A0A974BM22_SEDHY</name>
<dbReference type="Gene3D" id="1.10.10.2520">
    <property type="entry name" value="Cell wall hydrolase SleB, domain 1"/>
    <property type="match status" value="1"/>
</dbReference>
<dbReference type="Pfam" id="PF07486">
    <property type="entry name" value="Hydrolase_2"/>
    <property type="match status" value="1"/>
</dbReference>
<dbReference type="InterPro" id="IPR042047">
    <property type="entry name" value="SleB_dom1"/>
</dbReference>
<evidence type="ECO:0000313" key="3">
    <source>
        <dbReference type="EMBL" id="NYB75463.1"/>
    </source>
</evidence>
<gene>
    <name evidence="3" type="ORF">HZF24_15040</name>
</gene>
<dbReference type="PROSITE" id="PS51782">
    <property type="entry name" value="LYSM"/>
    <property type="match status" value="1"/>
</dbReference>
<dbReference type="CDD" id="cd00118">
    <property type="entry name" value="LysM"/>
    <property type="match status" value="1"/>
</dbReference>
<evidence type="ECO:0000259" key="2">
    <source>
        <dbReference type="PROSITE" id="PS51782"/>
    </source>
</evidence>
<feature type="signal peptide" evidence="1">
    <location>
        <begin position="1"/>
        <end position="26"/>
    </location>
</feature>
<evidence type="ECO:0000256" key="1">
    <source>
        <dbReference type="SAM" id="SignalP"/>
    </source>
</evidence>